<dbReference type="AlphaFoldDB" id="A0AAW9NHS9"/>
<keyword evidence="2" id="KW-1185">Reference proteome</keyword>
<gene>
    <name evidence="1" type="ORF">P4706_21835</name>
</gene>
<name>A0AAW9NHS9_9BACI</name>
<dbReference type="Proteomes" id="UP001307168">
    <property type="component" value="Unassembled WGS sequence"/>
</dbReference>
<comment type="caution">
    <text evidence="1">The sequence shown here is derived from an EMBL/GenBank/DDBJ whole genome shotgun (WGS) entry which is preliminary data.</text>
</comment>
<dbReference type="RefSeq" id="WP_134781641.1">
    <property type="nucleotide sequence ID" value="NZ_JARNBG010000019.1"/>
</dbReference>
<evidence type="ECO:0000313" key="2">
    <source>
        <dbReference type="Proteomes" id="UP001307168"/>
    </source>
</evidence>
<evidence type="ECO:0000313" key="1">
    <source>
        <dbReference type="EMBL" id="MEC0275683.1"/>
    </source>
</evidence>
<protein>
    <submittedName>
        <fullName evidence="1">Uncharacterized protein</fullName>
    </submittedName>
</protein>
<dbReference type="EMBL" id="JARNBH010000026">
    <property type="protein sequence ID" value="MEC0275683.1"/>
    <property type="molecule type" value="Genomic_DNA"/>
</dbReference>
<reference evidence="1 2" key="1">
    <citation type="submission" date="2023-03" db="EMBL/GenBank/DDBJ databases">
        <title>Bacillus Genome Sequencing.</title>
        <authorList>
            <person name="Dunlap C."/>
        </authorList>
    </citation>
    <scope>NUCLEOTIDE SEQUENCE [LARGE SCALE GENOMIC DNA]</scope>
    <source>
        <strain evidence="1 2">B-41290</strain>
    </source>
</reference>
<proteinExistence type="predicted"/>
<sequence length="163" mass="19102">MFGSLNKTKLIKNDLKGIAKLMYQDVSDDTWDQENLTKRNLDFTIESIRYIDAYTKRLSTTQMGRELLKNHFDNFVVRIGAYIGEVIKRNINQDYKWYEYDSVYHFSSALDEVHRGIKTETVLYSKKRDRVIMPLAVVAQHLEGNPAHADFLEYVEEAIKQNS</sequence>
<organism evidence="1 2">
    <name type="scientific">Peribacillus castrilensis</name>
    <dbReference type="NCBI Taxonomy" id="2897690"/>
    <lineage>
        <taxon>Bacteria</taxon>
        <taxon>Bacillati</taxon>
        <taxon>Bacillota</taxon>
        <taxon>Bacilli</taxon>
        <taxon>Bacillales</taxon>
        <taxon>Bacillaceae</taxon>
        <taxon>Peribacillus</taxon>
    </lineage>
</organism>
<accession>A0AAW9NHS9</accession>